<feature type="binding site" evidence="12">
    <location>
        <begin position="274"/>
        <end position="288"/>
    </location>
    <ligand>
        <name>NAD(+)</name>
        <dbReference type="ChEBI" id="CHEBI:57540"/>
    </ligand>
</feature>
<keyword evidence="15" id="KW-1185">Reference proteome</keyword>
<comment type="caution">
    <text evidence="14">The sequence shown here is derived from an EMBL/GenBank/DDBJ whole genome shotgun (WGS) entry which is preliminary data.</text>
</comment>
<dbReference type="GO" id="GO:0030488">
    <property type="term" value="P:tRNA methylation"/>
    <property type="evidence" value="ECO:0007669"/>
    <property type="project" value="TreeGrafter"/>
</dbReference>
<dbReference type="GO" id="GO:0005829">
    <property type="term" value="C:cytosol"/>
    <property type="evidence" value="ECO:0007669"/>
    <property type="project" value="TreeGrafter"/>
</dbReference>
<comment type="similarity">
    <text evidence="3 12">Belongs to the MnmG family.</text>
</comment>
<comment type="subcellular location">
    <subcellularLocation>
        <location evidence="12">Cytoplasm</location>
    </subcellularLocation>
</comment>
<dbReference type="OrthoDB" id="9815560at2"/>
<evidence type="ECO:0000256" key="5">
    <source>
        <dbReference type="ARBA" id="ARBA00022490"/>
    </source>
</evidence>
<comment type="caution">
    <text evidence="12">Lacks conserved residue(s) required for the propagation of feature annotation.</text>
</comment>
<dbReference type="PANTHER" id="PTHR11806:SF0">
    <property type="entry name" value="PROTEIN MTO1 HOMOLOG, MITOCHONDRIAL"/>
    <property type="match status" value="1"/>
</dbReference>
<dbReference type="InterPro" id="IPR004416">
    <property type="entry name" value="MnmG"/>
</dbReference>
<reference evidence="14 15" key="1">
    <citation type="submission" date="2019-03" db="EMBL/GenBank/DDBJ databases">
        <title>Genomic Encyclopedia of Type Strains, Phase IV (KMG-IV): sequencing the most valuable type-strain genomes for metagenomic binning, comparative biology and taxonomic classification.</title>
        <authorList>
            <person name="Goeker M."/>
        </authorList>
    </citation>
    <scope>NUCLEOTIDE SEQUENCE [LARGE SCALE GENOMIC DNA]</scope>
    <source>
        <strain evidence="14 15">DSM 25964</strain>
    </source>
</reference>
<dbReference type="PROSITE" id="PS01281">
    <property type="entry name" value="GIDA_2"/>
    <property type="match status" value="1"/>
</dbReference>
<evidence type="ECO:0000256" key="6">
    <source>
        <dbReference type="ARBA" id="ARBA00022630"/>
    </source>
</evidence>
<dbReference type="FunFam" id="3.50.50.60:FF:000002">
    <property type="entry name" value="tRNA uridine 5-carboxymethylaminomethyl modification enzyme MnmG"/>
    <property type="match status" value="1"/>
</dbReference>
<comment type="cofactor">
    <cofactor evidence="1 12">
        <name>FAD</name>
        <dbReference type="ChEBI" id="CHEBI:57692"/>
    </cofactor>
</comment>
<evidence type="ECO:0000256" key="4">
    <source>
        <dbReference type="ARBA" id="ARBA00020461"/>
    </source>
</evidence>
<evidence type="ECO:0000256" key="9">
    <source>
        <dbReference type="ARBA" id="ARBA00023027"/>
    </source>
</evidence>
<dbReference type="FunFam" id="1.10.150.570:FF:000001">
    <property type="entry name" value="tRNA uridine 5-carboxymethylaminomethyl modification enzyme MnmG"/>
    <property type="match status" value="1"/>
</dbReference>
<keyword evidence="9 12" id="KW-0520">NAD</keyword>
<evidence type="ECO:0000313" key="15">
    <source>
        <dbReference type="Proteomes" id="UP000295066"/>
    </source>
</evidence>
<dbReference type="SMART" id="SM01228">
    <property type="entry name" value="GIDA_assoc_3"/>
    <property type="match status" value="1"/>
</dbReference>
<dbReference type="InterPro" id="IPR044920">
    <property type="entry name" value="MnmG_C_subdom_sf"/>
</dbReference>
<evidence type="ECO:0000256" key="8">
    <source>
        <dbReference type="ARBA" id="ARBA00022827"/>
    </source>
</evidence>
<feature type="binding site" evidence="12">
    <location>
        <begin position="15"/>
        <end position="20"/>
    </location>
    <ligand>
        <name>FAD</name>
        <dbReference type="ChEBI" id="CHEBI:57692"/>
    </ligand>
</feature>
<dbReference type="Gene3D" id="1.10.10.1800">
    <property type="entry name" value="tRNA uridine 5-carboxymethylaminomethyl modification enzyme MnmG/GidA"/>
    <property type="match status" value="1"/>
</dbReference>
<comment type="function">
    <text evidence="2 12">NAD-binding protein involved in the addition of a carboxymethylaminomethyl (cmnm) group at the wobble position (U34) of certain tRNAs, forming tRNA-cmnm(5)s(2)U34.</text>
</comment>
<dbReference type="GO" id="GO:0050660">
    <property type="term" value="F:flavin adenine dinucleotide binding"/>
    <property type="evidence" value="ECO:0007669"/>
    <property type="project" value="UniProtKB-UniRule"/>
</dbReference>
<keyword evidence="6 12" id="KW-0285">Flavoprotein</keyword>
<comment type="subunit">
    <text evidence="10 12">Homodimer. Heterotetramer of two MnmE and two MnmG subunits.</text>
</comment>
<evidence type="ECO:0000256" key="7">
    <source>
        <dbReference type="ARBA" id="ARBA00022694"/>
    </source>
</evidence>
<dbReference type="Pfam" id="PF21680">
    <property type="entry name" value="GIDA_C_1st"/>
    <property type="match status" value="1"/>
</dbReference>
<dbReference type="Gene3D" id="3.50.50.60">
    <property type="entry name" value="FAD/NAD(P)-binding domain"/>
    <property type="match status" value="2"/>
</dbReference>
<evidence type="ECO:0000256" key="2">
    <source>
        <dbReference type="ARBA" id="ARBA00003717"/>
    </source>
</evidence>
<evidence type="ECO:0000313" key="14">
    <source>
        <dbReference type="EMBL" id="TDY60854.1"/>
    </source>
</evidence>
<accession>A0A4R8M6R6</accession>
<protein>
    <recommendedName>
        <fullName evidence="4 12">tRNA uridine 5-carboxymethylaminomethyl modification enzyme MnmG</fullName>
    </recommendedName>
    <alternativeName>
        <fullName evidence="11 12">Glucose-inhibited division protein A</fullName>
    </alternativeName>
</protein>
<dbReference type="GO" id="GO:0002098">
    <property type="term" value="P:tRNA wobble uridine modification"/>
    <property type="evidence" value="ECO:0007669"/>
    <property type="project" value="InterPro"/>
</dbReference>
<organism evidence="14 15">
    <name type="scientific">Aminivibrio pyruvatiphilus</name>
    <dbReference type="NCBI Taxonomy" id="1005740"/>
    <lineage>
        <taxon>Bacteria</taxon>
        <taxon>Thermotogati</taxon>
        <taxon>Synergistota</taxon>
        <taxon>Synergistia</taxon>
        <taxon>Synergistales</taxon>
        <taxon>Aminobacteriaceae</taxon>
        <taxon>Aminivibrio</taxon>
    </lineage>
</organism>
<evidence type="ECO:0000256" key="11">
    <source>
        <dbReference type="ARBA" id="ARBA00031800"/>
    </source>
</evidence>
<dbReference type="NCBIfam" id="TIGR00136">
    <property type="entry name" value="mnmG_gidA"/>
    <property type="match status" value="1"/>
</dbReference>
<dbReference type="InterPro" id="IPR047001">
    <property type="entry name" value="MnmG_C_subdom"/>
</dbReference>
<dbReference type="SUPFAM" id="SSF51905">
    <property type="entry name" value="FAD/NAD(P)-binding domain"/>
    <property type="match status" value="1"/>
</dbReference>
<dbReference type="InterPro" id="IPR002218">
    <property type="entry name" value="MnmG-rel"/>
</dbReference>
<gene>
    <name evidence="12" type="primary">mnmG</name>
    <name evidence="12" type="synonym">gidA</name>
    <name evidence="14" type="ORF">C8D99_10761</name>
</gene>
<evidence type="ECO:0000256" key="10">
    <source>
        <dbReference type="ARBA" id="ARBA00025948"/>
    </source>
</evidence>
<dbReference type="HAMAP" id="MF_00129">
    <property type="entry name" value="MnmG_GidA"/>
    <property type="match status" value="1"/>
</dbReference>
<dbReference type="InterPro" id="IPR049312">
    <property type="entry name" value="GIDA_C_N"/>
</dbReference>
<evidence type="ECO:0000256" key="1">
    <source>
        <dbReference type="ARBA" id="ARBA00001974"/>
    </source>
</evidence>
<dbReference type="PROSITE" id="PS01280">
    <property type="entry name" value="GIDA_1"/>
    <property type="match status" value="1"/>
</dbReference>
<dbReference type="Pfam" id="PF13932">
    <property type="entry name" value="SAM_GIDA_C"/>
    <property type="match status" value="1"/>
</dbReference>
<dbReference type="InterPro" id="IPR020595">
    <property type="entry name" value="MnmG-rel_CS"/>
</dbReference>
<keyword evidence="8 12" id="KW-0274">FAD</keyword>
<dbReference type="Proteomes" id="UP000295066">
    <property type="component" value="Unassembled WGS sequence"/>
</dbReference>
<dbReference type="RefSeq" id="WP_133957421.1">
    <property type="nucleotide sequence ID" value="NZ_SORI01000007.1"/>
</dbReference>
<dbReference type="InterPro" id="IPR040131">
    <property type="entry name" value="MnmG_N"/>
</dbReference>
<dbReference type="InterPro" id="IPR036188">
    <property type="entry name" value="FAD/NAD-bd_sf"/>
</dbReference>
<proteinExistence type="inferred from homology"/>
<dbReference type="AlphaFoldDB" id="A0A4R8M6R6"/>
<feature type="domain" description="tRNA uridine 5-carboxymethylaminomethyl modification enzyme C-terminal subdomain" evidence="13">
    <location>
        <begin position="546"/>
        <end position="617"/>
    </location>
</feature>
<sequence>MAAVCDKKYDVIVVGGGHAGCEAALAAARMGAAVLQLNLYLDNTALMPCNPSIGGPAKGHLVREGSALGGEQAEAADSSAMLVRWLNTSKGPAVRALRAQCDLRDYAAHYTLAVETQKNLDIHQDVVTDLWTEKGRIRGVRTKYGLVYEGKTVVLATGTYLGGKVYIGEDSFASGPLGQVPAEELSRSIREAGLETARTRTDTTPRLHMDTLDLSSLTAQGSAAEPLAFSLWGKGKIHEGYFCHLTRSNPRTHGIIRENLHRSPLYMGWMEGSGPRYCPSIEDKVIKFPEKESHLIFLEPVSRGNREVYVQNFSTSLPYDVQLAMVHSLPGCASAHITRPGYAIEYDYVIPTQLHPYLETKRVEGLFCAGQINGTSGYEEAAAQGLLAGINAALKSRGEEPVVLSRSEAYLGVLVDDLVTKGTKEPYRMLTSRCEHRLLLRHDNADRRLSPIGRKIGLIGDERWNVLLARWKRIDTEAERLEKTKVSPSEGLNAALAALGSAPLSETVSAADLLRRPRVPYSLVERFSPSPEPPRGEEVQALEVEIKYEGYIERQHRQVARLSRMEEVRLPSGLDYSSISGLLAESRQKLEALRPLTLGQAGRISGVTPTDIHLLSVYLNSLSRREADDEEYQAQ</sequence>
<dbReference type="PANTHER" id="PTHR11806">
    <property type="entry name" value="GLUCOSE INHIBITED DIVISION PROTEIN A"/>
    <property type="match status" value="1"/>
</dbReference>
<dbReference type="InterPro" id="IPR026904">
    <property type="entry name" value="MnmG_C"/>
</dbReference>
<keyword evidence="5 12" id="KW-0963">Cytoplasm</keyword>
<dbReference type="PRINTS" id="PR00411">
    <property type="entry name" value="PNDRDTASEI"/>
</dbReference>
<dbReference type="FunFam" id="1.10.10.1800:FF:000001">
    <property type="entry name" value="tRNA uridine 5-carboxymethylaminomethyl modification enzyme MnmG"/>
    <property type="match status" value="1"/>
</dbReference>
<evidence type="ECO:0000256" key="3">
    <source>
        <dbReference type="ARBA" id="ARBA00007653"/>
    </source>
</evidence>
<dbReference type="Gene3D" id="1.10.150.570">
    <property type="entry name" value="GidA associated domain, C-terminal subdomain"/>
    <property type="match status" value="1"/>
</dbReference>
<name>A0A4R8M6R6_9BACT</name>
<keyword evidence="7 12" id="KW-0819">tRNA processing</keyword>
<evidence type="ECO:0000256" key="12">
    <source>
        <dbReference type="HAMAP-Rule" id="MF_00129"/>
    </source>
</evidence>
<dbReference type="Pfam" id="PF01134">
    <property type="entry name" value="GIDA"/>
    <property type="match status" value="1"/>
</dbReference>
<evidence type="ECO:0000259" key="13">
    <source>
        <dbReference type="SMART" id="SM01228"/>
    </source>
</evidence>
<dbReference type="EMBL" id="SORI01000007">
    <property type="protein sequence ID" value="TDY60854.1"/>
    <property type="molecule type" value="Genomic_DNA"/>
</dbReference>